<keyword evidence="2" id="KW-0547">Nucleotide-binding</keyword>
<dbReference type="GO" id="GO:0000289">
    <property type="term" value="P:nuclear-transcribed mRNA poly(A) tail shortening"/>
    <property type="evidence" value="ECO:0007669"/>
    <property type="project" value="InterPro"/>
</dbReference>
<dbReference type="GO" id="GO:0008143">
    <property type="term" value="F:poly(A) binding"/>
    <property type="evidence" value="ECO:0007669"/>
    <property type="project" value="TreeGrafter"/>
</dbReference>
<dbReference type="PANTHER" id="PTHR12272">
    <property type="entry name" value="DEADENYLATION COMPLEX SUBUNIT PAN3"/>
    <property type="match status" value="1"/>
</dbReference>
<dbReference type="GO" id="GO:0000932">
    <property type="term" value="C:P-body"/>
    <property type="evidence" value="ECO:0007669"/>
    <property type="project" value="TreeGrafter"/>
</dbReference>
<dbReference type="AlphaFoldDB" id="A0A5J4NFX1"/>
<organism evidence="5 6">
    <name type="scientific">Paragonimus westermani</name>
    <dbReference type="NCBI Taxonomy" id="34504"/>
    <lineage>
        <taxon>Eukaryota</taxon>
        <taxon>Metazoa</taxon>
        <taxon>Spiralia</taxon>
        <taxon>Lophotrochozoa</taxon>
        <taxon>Platyhelminthes</taxon>
        <taxon>Trematoda</taxon>
        <taxon>Digenea</taxon>
        <taxon>Plagiorchiida</taxon>
        <taxon>Troglotremata</taxon>
        <taxon>Troglotrematidae</taxon>
        <taxon>Paragonimus</taxon>
    </lineage>
</organism>
<gene>
    <name evidence="5" type="ORF">DEA37_0010470</name>
</gene>
<dbReference type="EMBL" id="QNGE01003340">
    <property type="protein sequence ID" value="KAA3674178.1"/>
    <property type="molecule type" value="Genomic_DNA"/>
</dbReference>
<evidence type="ECO:0000256" key="1">
    <source>
        <dbReference type="ARBA" id="ARBA00004496"/>
    </source>
</evidence>
<sequence length="357" mass="40552">MVICCLYTSELDHPAVVGFRDVFLTNAFNDNSAIIVYGCTPCSSTLQQAHMCDPTKLTSFSSPFNINRTVRPYSPLKNGPSDLGMLPESAVRSYLAQLTHGVRFIHKQVQRAFGVLDPTKELIQDEVLVDRYEDLHLTEDQAADFVQLKKLIVGAACGTSEAIQNAHRTASFNLLQGTYTPDRVTLLRNLNCGQVTDFDQLVPAIASFVYDQLTNVCDHPDFPERQLLLGMECNRLFRMVCKLQSLVERSDRNGSNPDWSETDVRYTLKLLRDFIFHQPDQLRASFLDLAHIITTLNKVETGSGERLYVVNQDGQNMIIVTYADIKQWLDASFAHLVDRHRQIRCDIRSSQYREARQ</sequence>
<accession>A0A5J4NFX1</accession>
<dbReference type="Gene3D" id="1.10.510.10">
    <property type="entry name" value="Transferase(Phosphotransferase) domain 1"/>
    <property type="match status" value="1"/>
</dbReference>
<keyword evidence="6" id="KW-1185">Reference proteome</keyword>
<dbReference type="Pfam" id="PF18101">
    <property type="entry name" value="Pan3_CK"/>
    <property type="match status" value="1"/>
</dbReference>
<evidence type="ECO:0000259" key="4">
    <source>
        <dbReference type="Pfam" id="PF18101"/>
    </source>
</evidence>
<dbReference type="Gene3D" id="1.10.287.3700">
    <property type="match status" value="1"/>
</dbReference>
<dbReference type="Proteomes" id="UP000324629">
    <property type="component" value="Unassembled WGS sequence"/>
</dbReference>
<evidence type="ECO:0000313" key="6">
    <source>
        <dbReference type="Proteomes" id="UP000324629"/>
    </source>
</evidence>
<comment type="caution">
    <text evidence="5">The sequence shown here is derived from an EMBL/GenBank/DDBJ whole genome shotgun (WGS) entry which is preliminary data.</text>
</comment>
<name>A0A5J4NFX1_9TREM</name>
<evidence type="ECO:0000256" key="2">
    <source>
        <dbReference type="ARBA" id="ARBA00022741"/>
    </source>
</evidence>
<feature type="domain" description="Pan3 C-terminal knob" evidence="4">
    <location>
        <begin position="199"/>
        <end position="336"/>
    </location>
</feature>
<dbReference type="Gene3D" id="1.20.5.5160">
    <property type="match status" value="1"/>
</dbReference>
<dbReference type="GO" id="GO:0005524">
    <property type="term" value="F:ATP binding"/>
    <property type="evidence" value="ECO:0007669"/>
    <property type="project" value="UniProtKB-KW"/>
</dbReference>
<evidence type="ECO:0000256" key="3">
    <source>
        <dbReference type="ARBA" id="ARBA00022840"/>
    </source>
</evidence>
<dbReference type="PANTHER" id="PTHR12272:SF11">
    <property type="entry name" value="PAN2-PAN3 DEADENYLATION COMPLEX SUBUNIT PAN3"/>
    <property type="match status" value="1"/>
</dbReference>
<dbReference type="GO" id="GO:0031251">
    <property type="term" value="C:PAN complex"/>
    <property type="evidence" value="ECO:0007669"/>
    <property type="project" value="InterPro"/>
</dbReference>
<evidence type="ECO:0000313" key="5">
    <source>
        <dbReference type="EMBL" id="KAA3674178.1"/>
    </source>
</evidence>
<reference evidence="5 6" key="1">
    <citation type="journal article" date="2019" name="Gigascience">
        <title>Whole-genome sequence of the oriental lung fluke Paragonimus westermani.</title>
        <authorList>
            <person name="Oey H."/>
            <person name="Zakrzewski M."/>
            <person name="Narain K."/>
            <person name="Devi K.R."/>
            <person name="Agatsuma T."/>
            <person name="Nawaratna S."/>
            <person name="Gobert G.N."/>
            <person name="Jones M.K."/>
            <person name="Ragan M.A."/>
            <person name="McManus D.P."/>
            <person name="Krause L."/>
        </authorList>
    </citation>
    <scope>NUCLEOTIDE SEQUENCE [LARGE SCALE GENOMIC DNA]</scope>
    <source>
        <strain evidence="5 6">IND2009</strain>
    </source>
</reference>
<dbReference type="InterPro" id="IPR041332">
    <property type="entry name" value="Pan3_CK"/>
</dbReference>
<proteinExistence type="predicted"/>
<dbReference type="InterPro" id="IPR030844">
    <property type="entry name" value="PAN3"/>
</dbReference>
<keyword evidence="3" id="KW-0067">ATP-binding</keyword>
<comment type="subcellular location">
    <subcellularLocation>
        <location evidence="1">Cytoplasm</location>
    </subcellularLocation>
</comment>
<protein>
    <submittedName>
        <fullName evidence="5">PAB-dependent poly(A)-specific ribonuclease subunit 3</fullName>
    </submittedName>
</protein>